<dbReference type="eggNOG" id="COG0683">
    <property type="taxonomic scope" value="Bacteria"/>
</dbReference>
<dbReference type="Proteomes" id="UP000050867">
    <property type="component" value="Unassembled WGS sequence"/>
</dbReference>
<evidence type="ECO:0000256" key="5">
    <source>
        <dbReference type="SAM" id="SignalP"/>
    </source>
</evidence>
<accession>A0A0T6LTS9</accession>
<dbReference type="RefSeq" id="WP_018382746.1">
    <property type="nucleotide sequence ID" value="NZ_LLZU01000013.1"/>
</dbReference>
<dbReference type="InterPro" id="IPR028082">
    <property type="entry name" value="Peripla_BP_I"/>
</dbReference>
<keyword evidence="8" id="KW-1185">Reference proteome</keyword>
<evidence type="ECO:0000256" key="2">
    <source>
        <dbReference type="ARBA" id="ARBA00022448"/>
    </source>
</evidence>
<evidence type="ECO:0000256" key="4">
    <source>
        <dbReference type="ARBA" id="ARBA00022970"/>
    </source>
</evidence>
<gene>
    <name evidence="7" type="ORF">AQ490_03115</name>
</gene>
<dbReference type="STRING" id="76728.AQ490_03115"/>
<dbReference type="SUPFAM" id="SSF53822">
    <property type="entry name" value="Periplasmic binding protein-like I"/>
    <property type="match status" value="1"/>
</dbReference>
<evidence type="ECO:0000256" key="3">
    <source>
        <dbReference type="ARBA" id="ARBA00022729"/>
    </source>
</evidence>
<keyword evidence="4" id="KW-0029">Amino-acid transport</keyword>
<dbReference type="Gene3D" id="3.40.50.2300">
    <property type="match status" value="2"/>
</dbReference>
<feature type="domain" description="Leucine-binding protein" evidence="6">
    <location>
        <begin position="36"/>
        <end position="376"/>
    </location>
</feature>
<evidence type="ECO:0000256" key="1">
    <source>
        <dbReference type="ARBA" id="ARBA00010062"/>
    </source>
</evidence>
<dbReference type="EMBL" id="LLZU01000013">
    <property type="protein sequence ID" value="KRV49212.1"/>
    <property type="molecule type" value="Genomic_DNA"/>
</dbReference>
<comment type="caution">
    <text evidence="7">The sequence shown here is derived from an EMBL/GenBank/DDBJ whole genome shotgun (WGS) entry which is preliminary data.</text>
</comment>
<dbReference type="InterPro" id="IPR000709">
    <property type="entry name" value="Leu_Ile_Val-bd"/>
</dbReference>
<evidence type="ECO:0000313" key="8">
    <source>
        <dbReference type="Proteomes" id="UP000050867"/>
    </source>
</evidence>
<sequence length="389" mass="41709">MRNKMMRKFATPLAVGAIGAMALTGCSSDSGGEDGTYKIAFQGPLSGDNVALGENMQEGVQLAIDEANAKGDLDFKLEYVAADDQGLPDKATTAAQKVIDDEGVVAVVGPAFSGPTFASSPAYAEAGLVTVSPSATNPDITKEENEYTSFLRGVANDNQQGAAWAKYLSKKLGLKKVYVIDDKTDYGKGLAKVTEKGLKDAGVSVVRKSVPQKSPDYSATAQDVVNSKADGLVYAGYYQDLSPFAKKLKEAGYKGVGISGDGSKDDKFIELAGDSSENWYLTCACTDATVEESTKAFSDAYQKKFKRPPGTYSAESYDITNMIIQEIKKLEGEVDREGLREALRKATYKGLTKEFSFQENGEFKGENVYLYQVKSGKIGYMGEVNSLIG</sequence>
<dbReference type="PANTHER" id="PTHR47151:SF2">
    <property type="entry name" value="AMINO ACID BINDING PROTEIN"/>
    <property type="match status" value="1"/>
</dbReference>
<evidence type="ECO:0000313" key="7">
    <source>
        <dbReference type="EMBL" id="KRV49212.1"/>
    </source>
</evidence>
<protein>
    <submittedName>
        <fullName evidence="7">ABC transporter substrate-binding protein</fullName>
    </submittedName>
</protein>
<feature type="signal peptide" evidence="5">
    <location>
        <begin position="1"/>
        <end position="22"/>
    </location>
</feature>
<proteinExistence type="inferred from homology"/>
<feature type="chain" id="PRO_5006670672" evidence="5">
    <location>
        <begin position="23"/>
        <end position="389"/>
    </location>
</feature>
<dbReference type="PANTHER" id="PTHR47151">
    <property type="entry name" value="LEU/ILE/VAL-BINDING ABC TRANSPORTER SUBUNIT"/>
    <property type="match status" value="1"/>
</dbReference>
<reference evidence="7 8" key="1">
    <citation type="submission" date="2015-10" db="EMBL/GenBank/DDBJ databases">
        <title>Draft genome sequence of pyrrolomycin-producing Streptomyces vitaminophilus.</title>
        <authorList>
            <person name="Graham D.E."/>
            <person name="Mahan K.M."/>
            <person name="Klingeman D.M."/>
            <person name="Hettich R.L."/>
            <person name="Parry R.J."/>
        </authorList>
    </citation>
    <scope>NUCLEOTIDE SEQUENCE [LARGE SCALE GENOMIC DNA]</scope>
    <source>
        <strain evidence="7 8">ATCC 31673</strain>
    </source>
</reference>
<dbReference type="PRINTS" id="PR00337">
    <property type="entry name" value="LEUILEVALBP"/>
</dbReference>
<dbReference type="GO" id="GO:0006865">
    <property type="term" value="P:amino acid transport"/>
    <property type="evidence" value="ECO:0007669"/>
    <property type="project" value="UniProtKB-KW"/>
</dbReference>
<keyword evidence="2" id="KW-0813">Transport</keyword>
<comment type="similarity">
    <text evidence="1">Belongs to the leucine-binding protein family.</text>
</comment>
<dbReference type="Pfam" id="PF13458">
    <property type="entry name" value="Peripla_BP_6"/>
    <property type="match status" value="1"/>
</dbReference>
<organism evidence="7 8">
    <name type="scientific">Wenjunlia vitaminophila</name>
    <name type="common">Streptomyces vitaminophilus</name>
    <dbReference type="NCBI Taxonomy" id="76728"/>
    <lineage>
        <taxon>Bacteria</taxon>
        <taxon>Bacillati</taxon>
        <taxon>Actinomycetota</taxon>
        <taxon>Actinomycetes</taxon>
        <taxon>Kitasatosporales</taxon>
        <taxon>Streptomycetaceae</taxon>
        <taxon>Wenjunlia</taxon>
    </lineage>
</organism>
<dbReference type="PROSITE" id="PS51257">
    <property type="entry name" value="PROKAR_LIPOPROTEIN"/>
    <property type="match status" value="1"/>
</dbReference>
<dbReference type="AlphaFoldDB" id="A0A0T6LTS9"/>
<evidence type="ECO:0000259" key="6">
    <source>
        <dbReference type="Pfam" id="PF13458"/>
    </source>
</evidence>
<keyword evidence="3 5" id="KW-0732">Signal</keyword>
<dbReference type="CDD" id="cd06342">
    <property type="entry name" value="PBP1_ABC_LIVBP-like"/>
    <property type="match status" value="1"/>
</dbReference>
<name>A0A0T6LTS9_WENVI</name>
<dbReference type="InterPro" id="IPR028081">
    <property type="entry name" value="Leu-bd"/>
</dbReference>